<dbReference type="EMBL" id="JARJCW010000008">
    <property type="protein sequence ID" value="KAJ7221433.1"/>
    <property type="molecule type" value="Genomic_DNA"/>
</dbReference>
<feature type="region of interest" description="Disordered" evidence="1">
    <location>
        <begin position="1"/>
        <end position="65"/>
    </location>
</feature>
<comment type="caution">
    <text evidence="2">The sequence shown here is derived from an EMBL/GenBank/DDBJ whole genome shotgun (WGS) entry which is preliminary data.</text>
</comment>
<protein>
    <submittedName>
        <fullName evidence="2">Uncharacterized protein</fullName>
    </submittedName>
</protein>
<reference evidence="2" key="1">
    <citation type="submission" date="2023-03" db="EMBL/GenBank/DDBJ databases">
        <title>Massive genome expansion in bonnet fungi (Mycena s.s.) driven by repeated elements and novel gene families across ecological guilds.</title>
        <authorList>
            <consortium name="Lawrence Berkeley National Laboratory"/>
            <person name="Harder C.B."/>
            <person name="Miyauchi S."/>
            <person name="Viragh M."/>
            <person name="Kuo A."/>
            <person name="Thoen E."/>
            <person name="Andreopoulos B."/>
            <person name="Lu D."/>
            <person name="Skrede I."/>
            <person name="Drula E."/>
            <person name="Henrissat B."/>
            <person name="Morin E."/>
            <person name="Kohler A."/>
            <person name="Barry K."/>
            <person name="LaButti K."/>
            <person name="Morin E."/>
            <person name="Salamov A."/>
            <person name="Lipzen A."/>
            <person name="Mereny Z."/>
            <person name="Hegedus B."/>
            <person name="Baldrian P."/>
            <person name="Stursova M."/>
            <person name="Weitz H."/>
            <person name="Taylor A."/>
            <person name="Grigoriev I.V."/>
            <person name="Nagy L.G."/>
            <person name="Martin F."/>
            <person name="Kauserud H."/>
        </authorList>
    </citation>
    <scope>NUCLEOTIDE SEQUENCE</scope>
    <source>
        <strain evidence="2">9144</strain>
    </source>
</reference>
<accession>A0AAD6VSF9</accession>
<evidence type="ECO:0000313" key="3">
    <source>
        <dbReference type="Proteomes" id="UP001219525"/>
    </source>
</evidence>
<evidence type="ECO:0000313" key="2">
    <source>
        <dbReference type="EMBL" id="KAJ7221433.1"/>
    </source>
</evidence>
<sequence>MGSSATNIPGVAPDGPVSVGRVKGQGGGGAGIENEPTQWSMHGAGRQRRRGAGEGSGAPGVENKPTHYHEYQRTWGNFSRHPPNSGRLQLEPRAKHPAASGFDTCEHVHFNFLLRRALSTGYLSWSVHLSPRWNPPAGFQAGAGCIQVTNMLAITWLWHLEPGCGPVGGVAILTMPGKGHSHRVYIEGVHQLEVLGSSEVV</sequence>
<evidence type="ECO:0000256" key="1">
    <source>
        <dbReference type="SAM" id="MobiDB-lite"/>
    </source>
</evidence>
<gene>
    <name evidence="2" type="ORF">GGX14DRAFT_388601</name>
</gene>
<proteinExistence type="predicted"/>
<dbReference type="AlphaFoldDB" id="A0AAD6VSF9"/>
<keyword evidence="3" id="KW-1185">Reference proteome</keyword>
<organism evidence="2 3">
    <name type="scientific">Mycena pura</name>
    <dbReference type="NCBI Taxonomy" id="153505"/>
    <lineage>
        <taxon>Eukaryota</taxon>
        <taxon>Fungi</taxon>
        <taxon>Dikarya</taxon>
        <taxon>Basidiomycota</taxon>
        <taxon>Agaricomycotina</taxon>
        <taxon>Agaricomycetes</taxon>
        <taxon>Agaricomycetidae</taxon>
        <taxon>Agaricales</taxon>
        <taxon>Marasmiineae</taxon>
        <taxon>Mycenaceae</taxon>
        <taxon>Mycena</taxon>
    </lineage>
</organism>
<name>A0AAD6VSF9_9AGAR</name>
<dbReference type="Proteomes" id="UP001219525">
    <property type="component" value="Unassembled WGS sequence"/>
</dbReference>